<keyword evidence="13" id="KW-1185">Reference proteome</keyword>
<comment type="caution">
    <text evidence="12">The sequence shown here is derived from an EMBL/GenBank/DDBJ whole genome shotgun (WGS) entry which is preliminary data.</text>
</comment>
<name>A0A550CMK9_9AGAR</name>
<comment type="cofactor">
    <cofactor evidence="1">
        <name>FAD</name>
        <dbReference type="ChEBI" id="CHEBI:57692"/>
    </cofactor>
</comment>
<evidence type="ECO:0000256" key="6">
    <source>
        <dbReference type="ARBA" id="ARBA00023002"/>
    </source>
</evidence>
<dbReference type="InterPro" id="IPR000172">
    <property type="entry name" value="GMC_OxRdtase_N"/>
</dbReference>
<organism evidence="12 13">
    <name type="scientific">Schizophyllum amplum</name>
    <dbReference type="NCBI Taxonomy" id="97359"/>
    <lineage>
        <taxon>Eukaryota</taxon>
        <taxon>Fungi</taxon>
        <taxon>Dikarya</taxon>
        <taxon>Basidiomycota</taxon>
        <taxon>Agaricomycotina</taxon>
        <taxon>Agaricomycetes</taxon>
        <taxon>Agaricomycetidae</taxon>
        <taxon>Agaricales</taxon>
        <taxon>Schizophyllaceae</taxon>
        <taxon>Schizophyllum</taxon>
    </lineage>
</organism>
<dbReference type="GO" id="GO:0050660">
    <property type="term" value="F:flavin adenine dinucleotide binding"/>
    <property type="evidence" value="ECO:0007669"/>
    <property type="project" value="InterPro"/>
</dbReference>
<evidence type="ECO:0000259" key="11">
    <source>
        <dbReference type="PROSITE" id="PS00624"/>
    </source>
</evidence>
<accession>A0A550CMK9</accession>
<dbReference type="SUPFAM" id="SSF51905">
    <property type="entry name" value="FAD/NAD(P)-binding domain"/>
    <property type="match status" value="1"/>
</dbReference>
<feature type="active site" description="Proton acceptor" evidence="8">
    <location>
        <position position="596"/>
    </location>
</feature>
<comment type="similarity">
    <text evidence="2 9">Belongs to the GMC oxidoreductase family.</text>
</comment>
<keyword evidence="3 9" id="KW-0285">Flavoprotein</keyword>
<dbReference type="EMBL" id="VDMD01000004">
    <property type="protein sequence ID" value="TRM66036.1"/>
    <property type="molecule type" value="Genomic_DNA"/>
</dbReference>
<evidence type="ECO:0000313" key="13">
    <source>
        <dbReference type="Proteomes" id="UP000320762"/>
    </source>
</evidence>
<dbReference type="STRING" id="97359.A0A550CMK9"/>
<evidence type="ECO:0000313" key="12">
    <source>
        <dbReference type="EMBL" id="TRM66036.1"/>
    </source>
</evidence>
<dbReference type="AlphaFoldDB" id="A0A550CMK9"/>
<feature type="active site" description="Proton donor" evidence="8">
    <location>
        <position position="553"/>
    </location>
</feature>
<dbReference type="PANTHER" id="PTHR11552:SF201">
    <property type="entry name" value="GLUCOSE-METHANOL-CHOLINE OXIDOREDUCTASE N-TERMINAL DOMAIN-CONTAINING PROTEIN"/>
    <property type="match status" value="1"/>
</dbReference>
<dbReference type="PANTHER" id="PTHR11552">
    <property type="entry name" value="GLUCOSE-METHANOL-CHOLINE GMC OXIDOREDUCTASE"/>
    <property type="match status" value="1"/>
</dbReference>
<evidence type="ECO:0000256" key="5">
    <source>
        <dbReference type="ARBA" id="ARBA00022827"/>
    </source>
</evidence>
<dbReference type="Pfam" id="PF00732">
    <property type="entry name" value="GMC_oxred_N"/>
    <property type="match status" value="1"/>
</dbReference>
<dbReference type="Gene3D" id="3.30.560.10">
    <property type="entry name" value="Glucose Oxidase, domain 3"/>
    <property type="match status" value="1"/>
</dbReference>
<gene>
    <name evidence="12" type="ORF">BD626DRAFT_453248</name>
</gene>
<dbReference type="Pfam" id="PF05199">
    <property type="entry name" value="GMC_oxred_C"/>
    <property type="match status" value="1"/>
</dbReference>
<keyword evidence="5 9" id="KW-0274">FAD</keyword>
<protein>
    <recommendedName>
        <fullName evidence="10 11">Glucose-methanol-choline oxidoreductase N-terminal domain-containing protein</fullName>
    </recommendedName>
</protein>
<evidence type="ECO:0000256" key="3">
    <source>
        <dbReference type="ARBA" id="ARBA00022630"/>
    </source>
</evidence>
<dbReference type="PIRSF" id="PIRSF000137">
    <property type="entry name" value="Alcohol_oxidase"/>
    <property type="match status" value="1"/>
</dbReference>
<proteinExistence type="inferred from homology"/>
<keyword evidence="4" id="KW-0732">Signal</keyword>
<dbReference type="InterPro" id="IPR007867">
    <property type="entry name" value="GMC_OxRtase_C"/>
</dbReference>
<dbReference type="InterPro" id="IPR036188">
    <property type="entry name" value="FAD/NAD-bd_sf"/>
</dbReference>
<sequence length="617" mass="68688">MPIVQLDQVADKSFDYVIIGGGTAGLTLAARLTEDADKSVIVLEAGQDHVEDPNVMQTALYASHFGQDKYDWGFKTTPQLWGGNNVTAWNRGKGLGGSSAINFSCWTKPPKEDIDDWEALGNPGWNWAELEKYFEKSSTFVPSKLSEVELGKRGAEYKKNWAAGFGKGPIKVSFPNTLPDIDVKVGETYRKLGIEWSKNPSNGETSGKYLAPNALNPETNHRSYAANEYLYPNLDRPNLCVLTTAYATKIITTDPKDGKVTATAVEFAHGPDEHFHRKYLVRAKKEVVLAAGALKSPQILELSGIGRREVLRKIGIPLKVALDGVGENVQEHLYSGITFELDENEPDETFDLLRDEIQAVRHKELFAQGKGVLSMGFTTFAFQPLDAISDRAPEIFDKERALLKKLKEEGKTNPCLDDQWDRHLDRVQRKGPACEFIVFPGFLSFPNPPAPNKRYVSFVMATNHLFSRGTIHSITSDPKVHPEFDPHYYEHDIDLKTFIDMVRFVRKVVNTDPINSKLAKKDGKVIEVNPGADKQTDEEIGDWLKKYAATTYHTSSCLSMLPRERGGCVDTSLKVYGTSNIRCVDLSIFPINFAAHPVATIYAVAEKAADIMKAEAK</sequence>
<dbReference type="GO" id="GO:0016614">
    <property type="term" value="F:oxidoreductase activity, acting on CH-OH group of donors"/>
    <property type="evidence" value="ECO:0007669"/>
    <property type="project" value="InterPro"/>
</dbReference>
<dbReference type="InterPro" id="IPR012132">
    <property type="entry name" value="GMC_OxRdtase"/>
</dbReference>
<evidence type="ECO:0000259" key="10">
    <source>
        <dbReference type="PROSITE" id="PS00623"/>
    </source>
</evidence>
<dbReference type="SUPFAM" id="SSF54373">
    <property type="entry name" value="FAD-linked reductases, C-terminal domain"/>
    <property type="match status" value="1"/>
</dbReference>
<evidence type="ECO:0000256" key="1">
    <source>
        <dbReference type="ARBA" id="ARBA00001974"/>
    </source>
</evidence>
<evidence type="ECO:0000256" key="8">
    <source>
        <dbReference type="PIRSR" id="PIRSR000137-1"/>
    </source>
</evidence>
<keyword evidence="6" id="KW-0560">Oxidoreductase</keyword>
<evidence type="ECO:0000256" key="9">
    <source>
        <dbReference type="RuleBase" id="RU003968"/>
    </source>
</evidence>
<evidence type="ECO:0000256" key="4">
    <source>
        <dbReference type="ARBA" id="ARBA00022729"/>
    </source>
</evidence>
<reference evidence="12 13" key="1">
    <citation type="journal article" date="2019" name="New Phytol.">
        <title>Comparative genomics reveals unique wood-decay strategies and fruiting body development in the Schizophyllaceae.</title>
        <authorList>
            <person name="Almasi E."/>
            <person name="Sahu N."/>
            <person name="Krizsan K."/>
            <person name="Balint B."/>
            <person name="Kovacs G.M."/>
            <person name="Kiss B."/>
            <person name="Cseklye J."/>
            <person name="Drula E."/>
            <person name="Henrissat B."/>
            <person name="Nagy I."/>
            <person name="Chovatia M."/>
            <person name="Adam C."/>
            <person name="LaButti K."/>
            <person name="Lipzen A."/>
            <person name="Riley R."/>
            <person name="Grigoriev I.V."/>
            <person name="Nagy L.G."/>
        </authorList>
    </citation>
    <scope>NUCLEOTIDE SEQUENCE [LARGE SCALE GENOMIC DNA]</scope>
    <source>
        <strain evidence="12 13">NL-1724</strain>
    </source>
</reference>
<dbReference type="PROSITE" id="PS00623">
    <property type="entry name" value="GMC_OXRED_1"/>
    <property type="match status" value="1"/>
</dbReference>
<evidence type="ECO:0000256" key="2">
    <source>
        <dbReference type="ARBA" id="ARBA00010790"/>
    </source>
</evidence>
<dbReference type="Gene3D" id="3.50.50.60">
    <property type="entry name" value="FAD/NAD(P)-binding domain"/>
    <property type="match status" value="1"/>
</dbReference>
<feature type="domain" description="Glucose-methanol-choline oxidoreductase N-terminal" evidence="10">
    <location>
        <begin position="92"/>
        <end position="115"/>
    </location>
</feature>
<keyword evidence="7" id="KW-0325">Glycoprotein</keyword>
<dbReference type="Proteomes" id="UP000320762">
    <property type="component" value="Unassembled WGS sequence"/>
</dbReference>
<dbReference type="PROSITE" id="PS00624">
    <property type="entry name" value="GMC_OXRED_2"/>
    <property type="match status" value="1"/>
</dbReference>
<feature type="domain" description="Glucose-methanol-choline oxidoreductase N-terminal" evidence="11">
    <location>
        <begin position="292"/>
        <end position="306"/>
    </location>
</feature>
<dbReference type="OrthoDB" id="269227at2759"/>
<evidence type="ECO:0000256" key="7">
    <source>
        <dbReference type="ARBA" id="ARBA00023180"/>
    </source>
</evidence>